<dbReference type="InterPro" id="IPR026825">
    <property type="entry name" value="Vac14"/>
</dbReference>
<gene>
    <name evidence="8" type="ORF">SSX86_028830</name>
</gene>
<dbReference type="InterPro" id="IPR021133">
    <property type="entry name" value="HEAT_type_2"/>
</dbReference>
<organism evidence="8 9">
    <name type="scientific">Deinandra increscens subsp. villosa</name>
    <dbReference type="NCBI Taxonomy" id="3103831"/>
    <lineage>
        <taxon>Eukaryota</taxon>
        <taxon>Viridiplantae</taxon>
        <taxon>Streptophyta</taxon>
        <taxon>Embryophyta</taxon>
        <taxon>Tracheophyta</taxon>
        <taxon>Spermatophyta</taxon>
        <taxon>Magnoliopsida</taxon>
        <taxon>eudicotyledons</taxon>
        <taxon>Gunneridae</taxon>
        <taxon>Pentapetalae</taxon>
        <taxon>asterids</taxon>
        <taxon>campanulids</taxon>
        <taxon>Asterales</taxon>
        <taxon>Asteraceae</taxon>
        <taxon>Asteroideae</taxon>
        <taxon>Heliantheae alliance</taxon>
        <taxon>Madieae</taxon>
        <taxon>Madiinae</taxon>
        <taxon>Deinandra</taxon>
    </lineage>
</organism>
<dbReference type="Pfam" id="PF12755">
    <property type="entry name" value="Vac14_Fab1_bd"/>
    <property type="match status" value="1"/>
</dbReference>
<comment type="subcellular location">
    <subcellularLocation>
        <location evidence="1">Endomembrane system</location>
    </subcellularLocation>
</comment>
<evidence type="ECO:0000256" key="6">
    <source>
        <dbReference type="SAM" id="MobiDB-lite"/>
    </source>
</evidence>
<dbReference type="Gene3D" id="1.25.10.10">
    <property type="entry name" value="Leucine-rich Repeat Variant"/>
    <property type="match status" value="2"/>
</dbReference>
<dbReference type="FunFam" id="1.25.10.10:FF:001082">
    <property type="entry name" value="ARM repeat superfamily protein"/>
    <property type="match status" value="1"/>
</dbReference>
<dbReference type="PANTHER" id="PTHR16023">
    <property type="entry name" value="TAX1 BINDING PROTEIN-RELATED"/>
    <property type="match status" value="1"/>
</dbReference>
<feature type="repeat" description="HEAT" evidence="5">
    <location>
        <begin position="92"/>
        <end position="127"/>
    </location>
</feature>
<dbReference type="GO" id="GO:0006661">
    <property type="term" value="P:phosphatidylinositol biosynthetic process"/>
    <property type="evidence" value="ECO:0007669"/>
    <property type="project" value="InterPro"/>
</dbReference>
<comment type="caution">
    <text evidence="8">The sequence shown here is derived from an EMBL/GenBank/DDBJ whole genome shotgun (WGS) entry which is preliminary data.</text>
</comment>
<dbReference type="Proteomes" id="UP001408789">
    <property type="component" value="Unassembled WGS sequence"/>
</dbReference>
<dbReference type="EMBL" id="JBCNJP010000027">
    <property type="protein sequence ID" value="KAK9052202.1"/>
    <property type="molecule type" value="Genomic_DNA"/>
</dbReference>
<dbReference type="Pfam" id="PF11916">
    <property type="entry name" value="Vac14_Fig4_bd"/>
    <property type="match status" value="1"/>
</dbReference>
<dbReference type="InterPro" id="IPR016024">
    <property type="entry name" value="ARM-type_fold"/>
</dbReference>
<evidence type="ECO:0000259" key="7">
    <source>
        <dbReference type="Pfam" id="PF11916"/>
    </source>
</evidence>
<keyword evidence="3" id="KW-0677">Repeat</keyword>
<evidence type="ECO:0000313" key="8">
    <source>
        <dbReference type="EMBL" id="KAK9052202.1"/>
    </source>
</evidence>
<feature type="domain" description="Vacuolar protein 14 C-terminal Fig4-binding" evidence="7">
    <location>
        <begin position="431"/>
        <end position="610"/>
    </location>
</feature>
<dbReference type="FunFam" id="1.25.10.10:FF:000411">
    <property type="entry name" value="protein VAC14 homolog"/>
    <property type="match status" value="1"/>
</dbReference>
<dbReference type="InterPro" id="IPR011989">
    <property type="entry name" value="ARM-like"/>
</dbReference>
<dbReference type="SUPFAM" id="SSF48371">
    <property type="entry name" value="ARM repeat"/>
    <property type="match status" value="1"/>
</dbReference>
<dbReference type="PANTHER" id="PTHR16023:SF0">
    <property type="entry name" value="PROTEIN VAC14 HOMOLOG"/>
    <property type="match status" value="1"/>
</dbReference>
<dbReference type="GO" id="GO:0010008">
    <property type="term" value="C:endosome membrane"/>
    <property type="evidence" value="ECO:0007669"/>
    <property type="project" value="TreeGrafter"/>
</dbReference>
<evidence type="ECO:0000256" key="4">
    <source>
        <dbReference type="ARBA" id="ARBA00023136"/>
    </source>
</evidence>
<reference evidence="8 9" key="1">
    <citation type="submission" date="2024-04" db="EMBL/GenBank/DDBJ databases">
        <title>The reference genome of an endangered Asteraceae, Deinandra increscens subsp. villosa, native to the Central Coast of California.</title>
        <authorList>
            <person name="Guilliams M."/>
            <person name="Hasenstab-Lehman K."/>
            <person name="Meyer R."/>
            <person name="Mcevoy S."/>
        </authorList>
    </citation>
    <scope>NUCLEOTIDE SEQUENCE [LARGE SCALE GENOMIC DNA]</scope>
    <source>
        <tissue evidence="8">Leaf</tissue>
    </source>
</reference>
<comment type="similarity">
    <text evidence="2">Belongs to the VAC14 family.</text>
</comment>
<evidence type="ECO:0000256" key="5">
    <source>
        <dbReference type="PROSITE-ProRule" id="PRU00103"/>
    </source>
</evidence>
<evidence type="ECO:0000256" key="1">
    <source>
        <dbReference type="ARBA" id="ARBA00004308"/>
    </source>
</evidence>
<protein>
    <recommendedName>
        <fullName evidence="7">Vacuolar protein 14 C-terminal Fig4-binding domain-containing protein</fullName>
    </recommendedName>
</protein>
<feature type="region of interest" description="Disordered" evidence="6">
    <location>
        <begin position="667"/>
        <end position="704"/>
    </location>
</feature>
<dbReference type="FunFam" id="1.25.10.10:FF:000169">
    <property type="entry name" value="protein VAC14 homolog isoform X1"/>
    <property type="match status" value="1"/>
</dbReference>
<evidence type="ECO:0000256" key="3">
    <source>
        <dbReference type="ARBA" id="ARBA00022737"/>
    </source>
</evidence>
<dbReference type="GO" id="GO:0070772">
    <property type="term" value="C:PAS complex"/>
    <property type="evidence" value="ECO:0007669"/>
    <property type="project" value="InterPro"/>
</dbReference>
<name>A0AAP0CDQ1_9ASTR</name>
<evidence type="ECO:0000313" key="9">
    <source>
        <dbReference type="Proteomes" id="UP001408789"/>
    </source>
</evidence>
<sequence>MADAFSAIPAAVLRNLSDKLYEKRKNAALEVEGIVKQLTAAGDHDKITGVINLLTHEYTYSPQANHRKGGLIGLAAATVGLSAEAAQHLEQILPPVINSFSDQDSRVRYYACEALYNIAKVVRGEFIFHFNKIFDALCKLSADSDPNVQSAAHLLDRLVKASVLSIRHCYRDIEEFIPLLRERMNVLNPYVRQFLVGWITVLDSVPDIDMLGFLPDFLDGLFNMLSDSSLEIRQQADSALSEFLQEIKNSPSVDYGRMAEILVQRAAAPDEFTRWTAITWINEFVKLGGDHLVPYYADILGAILPCIADKEEKIRVVARETNEELRAIQADPAEGFDVGAILSIARRQLSSEHEATRIESLYWISTLLNRHRQEVLSFLNDIFDTLLKSLSDPSDQVVLLVLEVHAAIAKDQHNFEQLLVFLVHKFQTDHTLLERRGALIIRRLCVLLNSERVYRELSKILEREADLEFASTMVQALNLILLTSSELSDLRDVLKLSLVNAAGKDFFLSLYSSWSHSSMAIISLCLLAQAYQHASAVIQSLTEEDINVRFLVQLDKLIHLLETPTFAYLRLQLLEPGRYILLLKALYGLLMLLPQQSAAFKILRTRLKTVPSYSFNKEQPDHISEDGGMNEENGIDFASWLQRFQRTQQQHHLHSKSQALSRNIPISAKEVPKPEEVRGPAVPVVEINRPPSRSSRKGPGQLHL</sequence>
<accession>A0AAP0CDQ1</accession>
<keyword evidence="9" id="KW-1185">Reference proteome</keyword>
<proteinExistence type="inferred from homology"/>
<dbReference type="AlphaFoldDB" id="A0AAP0CDQ1"/>
<dbReference type="PROSITE" id="PS50077">
    <property type="entry name" value="HEAT_REPEAT"/>
    <property type="match status" value="1"/>
</dbReference>
<evidence type="ECO:0000256" key="2">
    <source>
        <dbReference type="ARBA" id="ARBA00010225"/>
    </source>
</evidence>
<keyword evidence="4" id="KW-0472">Membrane</keyword>
<dbReference type="InterPro" id="IPR021841">
    <property type="entry name" value="VAC14_Fig4p-bd"/>
</dbReference>